<gene>
    <name evidence="15" type="ORF">A2671_01480</name>
</gene>
<dbReference type="InterPro" id="IPR023457">
    <property type="entry name" value="Met-tRNA_synth_2"/>
</dbReference>
<evidence type="ECO:0000256" key="3">
    <source>
        <dbReference type="ARBA" id="ARBA00018753"/>
    </source>
</evidence>
<keyword evidence="7 12" id="KW-0067">ATP-binding</keyword>
<comment type="similarity">
    <text evidence="12">Belongs to the class-I aminoacyl-tRNA synthetase family.</text>
</comment>
<protein>
    <recommendedName>
        <fullName evidence="3">Methionine--tRNA ligase</fullName>
        <ecNumber evidence="2">6.1.1.10</ecNumber>
    </recommendedName>
    <alternativeName>
        <fullName evidence="10">Methionyl-tRNA synthetase</fullName>
    </alternativeName>
</protein>
<evidence type="ECO:0000313" key="15">
    <source>
        <dbReference type="EMBL" id="OGG47335.1"/>
    </source>
</evidence>
<dbReference type="InterPro" id="IPR001412">
    <property type="entry name" value="aa-tRNA-synth_I_CS"/>
</dbReference>
<evidence type="ECO:0000256" key="8">
    <source>
        <dbReference type="ARBA" id="ARBA00022917"/>
    </source>
</evidence>
<keyword evidence="5 12" id="KW-0436">Ligase</keyword>
<dbReference type="InterPro" id="IPR014729">
    <property type="entry name" value="Rossmann-like_a/b/a_fold"/>
</dbReference>
<evidence type="ECO:0000259" key="14">
    <source>
        <dbReference type="Pfam" id="PF09334"/>
    </source>
</evidence>
<keyword evidence="8 12" id="KW-0648">Protein biosynthesis</keyword>
<dbReference type="EMBL" id="MFKQ01000013">
    <property type="protein sequence ID" value="OGG47335.1"/>
    <property type="molecule type" value="Genomic_DNA"/>
</dbReference>
<evidence type="ECO:0000256" key="10">
    <source>
        <dbReference type="ARBA" id="ARBA00030904"/>
    </source>
</evidence>
<dbReference type="CDD" id="cd00814">
    <property type="entry name" value="MetRS_core"/>
    <property type="match status" value="1"/>
</dbReference>
<dbReference type="PANTHER" id="PTHR43326">
    <property type="entry name" value="METHIONYL-TRNA SYNTHETASE"/>
    <property type="match status" value="1"/>
</dbReference>
<dbReference type="Pfam" id="PF09334">
    <property type="entry name" value="tRNA-synt_1g"/>
    <property type="match status" value="1"/>
</dbReference>
<dbReference type="AlphaFoldDB" id="A0A1F6CDL1"/>
<dbReference type="InterPro" id="IPR015413">
    <property type="entry name" value="Methionyl/Leucyl_tRNA_Synth"/>
</dbReference>
<evidence type="ECO:0000256" key="1">
    <source>
        <dbReference type="ARBA" id="ARBA00003314"/>
    </source>
</evidence>
<evidence type="ECO:0000256" key="9">
    <source>
        <dbReference type="ARBA" id="ARBA00023146"/>
    </source>
</evidence>
<keyword evidence="4" id="KW-0963">Cytoplasm</keyword>
<evidence type="ECO:0000256" key="6">
    <source>
        <dbReference type="ARBA" id="ARBA00022741"/>
    </source>
</evidence>
<dbReference type="InterPro" id="IPR014758">
    <property type="entry name" value="Met-tRNA_synth"/>
</dbReference>
<evidence type="ECO:0000256" key="5">
    <source>
        <dbReference type="ARBA" id="ARBA00022598"/>
    </source>
</evidence>
<dbReference type="FunFam" id="2.170.220.10:FF:000003">
    <property type="entry name" value="Methionine--tRNA ligase"/>
    <property type="match status" value="1"/>
</dbReference>
<dbReference type="Gene3D" id="3.40.50.620">
    <property type="entry name" value="HUPs"/>
    <property type="match status" value="1"/>
</dbReference>
<feature type="domain" description="Methionyl/Leucyl tRNA synthetase" evidence="14">
    <location>
        <begin position="141"/>
        <end position="363"/>
    </location>
</feature>
<dbReference type="SUPFAM" id="SSF47323">
    <property type="entry name" value="Anticodon-binding domain of a subclass of class I aminoacyl-tRNA synthetases"/>
    <property type="match status" value="1"/>
</dbReference>
<dbReference type="InterPro" id="IPR033911">
    <property type="entry name" value="MetRS_core"/>
</dbReference>
<accession>A0A1F6CDL1</accession>
<evidence type="ECO:0000256" key="4">
    <source>
        <dbReference type="ARBA" id="ARBA00022490"/>
    </source>
</evidence>
<dbReference type="InterPro" id="IPR002300">
    <property type="entry name" value="aa-tRNA-synth_Ia"/>
</dbReference>
<dbReference type="InterPro" id="IPR009080">
    <property type="entry name" value="tRNAsynth_Ia_anticodon-bd"/>
</dbReference>
<evidence type="ECO:0000256" key="12">
    <source>
        <dbReference type="RuleBase" id="RU363035"/>
    </source>
</evidence>
<evidence type="ECO:0000259" key="13">
    <source>
        <dbReference type="Pfam" id="PF00133"/>
    </source>
</evidence>
<comment type="function">
    <text evidence="1">Is required not only for elongation of protein synthesis but also for the initiation of all mRNA translation through initiator tRNA(fMet) aminoacylation.</text>
</comment>
<organism evidence="15 16">
    <name type="scientific">Candidatus Kaiserbacteria bacterium RIFCSPHIGHO2_01_FULL_49_13</name>
    <dbReference type="NCBI Taxonomy" id="1798477"/>
    <lineage>
        <taxon>Bacteria</taxon>
        <taxon>Candidatus Kaiseribacteriota</taxon>
    </lineage>
</organism>
<dbReference type="PANTHER" id="PTHR43326:SF1">
    <property type="entry name" value="METHIONINE--TRNA LIGASE, MITOCHONDRIAL"/>
    <property type="match status" value="1"/>
</dbReference>
<evidence type="ECO:0000256" key="11">
    <source>
        <dbReference type="ARBA" id="ARBA00047469"/>
    </source>
</evidence>
<sequence length="480" mass="54535">MAKHFYLTTPIFYPNANLHLGHAYTTTLSDILVRYQRALGEKTYFLTGSDENTQKISLAARAAGKSQNEFLDELIQNFKGLFSALNISYDQFIRTGDQKVHWPGAQALWKRIDEAGDLFKKKYEGLYCVGHEAFITEKDLVDGKCPEHNMVPERIQEENYFFKLSKYTGTVKEKIERGELTIIPETRRNEILSLLNEGLQDVSFSRARKEDSVGIPVPGDESQVMYVWCDALANYVTALGFGREDDVLYKEFWPADVHVIGKDILRFHAAIWPAMLLSAGLPLPKTLLVHGFITSGGKKMSKTLGNVIDPKELLDEYGTDAVRYYLARHISPFEDGDITRERFKEAYNANLANGLGNLVSRVMQMAVTHLQNPVEMTQETQPNSDVAAYIGMFELNRAMDSIWERIGHNDALIAIEKPFERIKSDEVAIRDKALSIIKKLVRELYVIATELQPFMPDTSEKIKKAVLGNKKPENLFPRKE</sequence>
<comment type="catalytic activity">
    <reaction evidence="11">
        <text>tRNA(Leu) + L-leucine + ATP = L-leucyl-tRNA(Leu) + AMP + diphosphate</text>
        <dbReference type="Rhea" id="RHEA:11688"/>
        <dbReference type="Rhea" id="RHEA-COMP:9613"/>
        <dbReference type="Rhea" id="RHEA-COMP:9622"/>
        <dbReference type="ChEBI" id="CHEBI:30616"/>
        <dbReference type="ChEBI" id="CHEBI:33019"/>
        <dbReference type="ChEBI" id="CHEBI:57427"/>
        <dbReference type="ChEBI" id="CHEBI:78442"/>
        <dbReference type="ChEBI" id="CHEBI:78494"/>
        <dbReference type="ChEBI" id="CHEBI:456215"/>
        <dbReference type="EC" id="6.1.1.4"/>
    </reaction>
</comment>
<dbReference type="Gene3D" id="2.170.220.10">
    <property type="match status" value="1"/>
</dbReference>
<proteinExistence type="inferred from homology"/>
<evidence type="ECO:0000256" key="7">
    <source>
        <dbReference type="ARBA" id="ARBA00022840"/>
    </source>
</evidence>
<keyword evidence="6 12" id="KW-0547">Nucleotide-binding</keyword>
<name>A0A1F6CDL1_9BACT</name>
<dbReference type="GO" id="GO:0006431">
    <property type="term" value="P:methionyl-tRNA aminoacylation"/>
    <property type="evidence" value="ECO:0007669"/>
    <property type="project" value="InterPro"/>
</dbReference>
<dbReference type="NCBIfam" id="TIGR00398">
    <property type="entry name" value="metG"/>
    <property type="match status" value="1"/>
</dbReference>
<dbReference type="PROSITE" id="PS00178">
    <property type="entry name" value="AA_TRNA_LIGASE_I"/>
    <property type="match status" value="1"/>
</dbReference>
<feature type="domain" description="Aminoacyl-tRNA synthetase class Ia" evidence="13">
    <location>
        <begin position="3"/>
        <end position="53"/>
    </location>
</feature>
<dbReference type="Gene3D" id="1.10.730.10">
    <property type="entry name" value="Isoleucyl-tRNA Synthetase, Domain 1"/>
    <property type="match status" value="1"/>
</dbReference>
<comment type="caution">
    <text evidence="15">The sequence shown here is derived from an EMBL/GenBank/DDBJ whole genome shotgun (WGS) entry which is preliminary data.</text>
</comment>
<reference evidence="15 16" key="1">
    <citation type="journal article" date="2016" name="Nat. Commun.">
        <title>Thousands of microbial genomes shed light on interconnected biogeochemical processes in an aquifer system.</title>
        <authorList>
            <person name="Anantharaman K."/>
            <person name="Brown C.T."/>
            <person name="Hug L.A."/>
            <person name="Sharon I."/>
            <person name="Castelle C.J."/>
            <person name="Probst A.J."/>
            <person name="Thomas B.C."/>
            <person name="Singh A."/>
            <person name="Wilkins M.J."/>
            <person name="Karaoz U."/>
            <person name="Brodie E.L."/>
            <person name="Williams K.H."/>
            <person name="Hubbard S.S."/>
            <person name="Banfield J.F."/>
        </authorList>
    </citation>
    <scope>NUCLEOTIDE SEQUENCE [LARGE SCALE GENOMIC DNA]</scope>
</reference>
<dbReference type="PRINTS" id="PR01041">
    <property type="entry name" value="TRNASYNTHMET"/>
</dbReference>
<evidence type="ECO:0000256" key="2">
    <source>
        <dbReference type="ARBA" id="ARBA00012838"/>
    </source>
</evidence>
<dbReference type="EC" id="6.1.1.10" evidence="2"/>
<dbReference type="SUPFAM" id="SSF52374">
    <property type="entry name" value="Nucleotidylyl transferase"/>
    <property type="match status" value="1"/>
</dbReference>
<dbReference type="GO" id="GO:0004825">
    <property type="term" value="F:methionine-tRNA ligase activity"/>
    <property type="evidence" value="ECO:0007669"/>
    <property type="project" value="UniProtKB-EC"/>
</dbReference>
<dbReference type="GO" id="GO:0005524">
    <property type="term" value="F:ATP binding"/>
    <property type="evidence" value="ECO:0007669"/>
    <property type="project" value="UniProtKB-KW"/>
</dbReference>
<dbReference type="Proteomes" id="UP000178344">
    <property type="component" value="Unassembled WGS sequence"/>
</dbReference>
<evidence type="ECO:0000313" key="16">
    <source>
        <dbReference type="Proteomes" id="UP000178344"/>
    </source>
</evidence>
<keyword evidence="9 12" id="KW-0030">Aminoacyl-tRNA synthetase</keyword>
<dbReference type="GO" id="GO:0004823">
    <property type="term" value="F:leucine-tRNA ligase activity"/>
    <property type="evidence" value="ECO:0007669"/>
    <property type="project" value="UniProtKB-EC"/>
</dbReference>
<dbReference type="Pfam" id="PF00133">
    <property type="entry name" value="tRNA-synt_1"/>
    <property type="match status" value="1"/>
</dbReference>